<dbReference type="PANTHER" id="PTHR40076:SF1">
    <property type="entry name" value="MEMBRANE PROTEIN"/>
    <property type="match status" value="1"/>
</dbReference>
<feature type="transmembrane region" description="Helical" evidence="1">
    <location>
        <begin position="135"/>
        <end position="159"/>
    </location>
</feature>
<comment type="caution">
    <text evidence="2">The sequence shown here is derived from an EMBL/GenBank/DDBJ whole genome shotgun (WGS) entry which is preliminary data.</text>
</comment>
<feature type="transmembrane region" description="Helical" evidence="1">
    <location>
        <begin position="21"/>
        <end position="42"/>
    </location>
</feature>
<feature type="transmembrane region" description="Helical" evidence="1">
    <location>
        <begin position="209"/>
        <end position="235"/>
    </location>
</feature>
<dbReference type="RefSeq" id="WP_137634414.1">
    <property type="nucleotide sequence ID" value="NZ_BJDL01000009.1"/>
</dbReference>
<dbReference type="PANTHER" id="PTHR40076">
    <property type="entry name" value="MEMBRANE PROTEIN-RELATED"/>
    <property type="match status" value="1"/>
</dbReference>
<gene>
    <name evidence="2" type="ORF">ACFQ5L_07665</name>
</gene>
<evidence type="ECO:0000256" key="1">
    <source>
        <dbReference type="SAM" id="Phobius"/>
    </source>
</evidence>
<evidence type="ECO:0000313" key="3">
    <source>
        <dbReference type="Proteomes" id="UP001597188"/>
    </source>
</evidence>
<sequence>MKTRAALKTEVKQLFKGRWKDAILLCIVVSLLSIFSVAANYTDQATSGHTSITSSTDNIQQGASQALAAIPTISWALIATVLGALAVGAVINFVFYCVVKLFMVGTMYSMLDWVRNPSREIHPVSDSTVGFTRPYAWPTVGLVVLQAIFLTLWSLLLIVPGIIKAFAYSQTYFVYKDLVAATPAGQPRPKLTLAITKSRQLMRGHKMEYFVLQLSFIGWAILCGITMGIGLLWLVPYRYGTFANYYQNLVDLDQANEAAASMAA</sequence>
<dbReference type="Proteomes" id="UP001597188">
    <property type="component" value="Unassembled WGS sequence"/>
</dbReference>
<keyword evidence="1" id="KW-0812">Transmembrane</keyword>
<dbReference type="Pfam" id="PF06161">
    <property type="entry name" value="DUF975"/>
    <property type="match status" value="1"/>
</dbReference>
<evidence type="ECO:0000313" key="2">
    <source>
        <dbReference type="EMBL" id="MFD1420829.1"/>
    </source>
</evidence>
<accession>A0ABW4C306</accession>
<dbReference type="EMBL" id="JBHTOJ010000017">
    <property type="protein sequence ID" value="MFD1420829.1"/>
    <property type="molecule type" value="Genomic_DNA"/>
</dbReference>
<name>A0ABW4C306_9LACO</name>
<proteinExistence type="predicted"/>
<keyword evidence="1" id="KW-1133">Transmembrane helix</keyword>
<keyword evidence="3" id="KW-1185">Reference proteome</keyword>
<dbReference type="InterPro" id="IPR010380">
    <property type="entry name" value="DUF975"/>
</dbReference>
<organism evidence="2 3">
    <name type="scientific">Lactiplantibacillus songbeiensis</name>
    <dbReference type="NCBI Taxonomy" id="2559920"/>
    <lineage>
        <taxon>Bacteria</taxon>
        <taxon>Bacillati</taxon>
        <taxon>Bacillota</taxon>
        <taxon>Bacilli</taxon>
        <taxon>Lactobacillales</taxon>
        <taxon>Lactobacillaceae</taxon>
        <taxon>Lactiplantibacillus</taxon>
    </lineage>
</organism>
<keyword evidence="1" id="KW-0472">Membrane</keyword>
<protein>
    <submittedName>
        <fullName evidence="2">DUF975 family protein</fullName>
    </submittedName>
</protein>
<reference evidence="3" key="1">
    <citation type="journal article" date="2019" name="Int. J. Syst. Evol. Microbiol.">
        <title>The Global Catalogue of Microorganisms (GCM) 10K type strain sequencing project: providing services to taxonomists for standard genome sequencing and annotation.</title>
        <authorList>
            <consortium name="The Broad Institute Genomics Platform"/>
            <consortium name="The Broad Institute Genome Sequencing Center for Infectious Disease"/>
            <person name="Wu L."/>
            <person name="Ma J."/>
        </authorList>
    </citation>
    <scope>NUCLEOTIDE SEQUENCE [LARGE SCALE GENOMIC DNA]</scope>
    <source>
        <strain evidence="3">CCM 8931</strain>
    </source>
</reference>